<keyword evidence="1" id="KW-0813">Transport</keyword>
<dbReference type="PANTHER" id="PTHR42794:SF1">
    <property type="entry name" value="HEMIN IMPORT ATP-BINDING PROTEIN HMUV"/>
    <property type="match status" value="1"/>
</dbReference>
<evidence type="ECO:0000313" key="9">
    <source>
        <dbReference type="Proteomes" id="UP001064933"/>
    </source>
</evidence>
<keyword evidence="9" id="KW-1185">Reference proteome</keyword>
<reference evidence="8" key="1">
    <citation type="submission" date="2022-10" db="EMBL/GenBank/DDBJ databases">
        <title>Characterization and whole genome sequencing of a new Roseateles species, isolated from fresh water.</title>
        <authorList>
            <person name="Guliayeva D.Y."/>
            <person name="Akhremchuk A.E."/>
            <person name="Sikolenko M.A."/>
            <person name="Valentovich L.N."/>
            <person name="Sidarenka A.V."/>
        </authorList>
    </citation>
    <scope>NUCLEOTIDE SEQUENCE</scope>
    <source>
        <strain evidence="8">BIM B-1768</strain>
    </source>
</reference>
<dbReference type="Pfam" id="PF00005">
    <property type="entry name" value="ABC_tran"/>
    <property type="match status" value="1"/>
</dbReference>
<dbReference type="PROSITE" id="PS00211">
    <property type="entry name" value="ABC_TRANSPORTER_1"/>
    <property type="match status" value="1"/>
</dbReference>
<dbReference type="InterPro" id="IPR003439">
    <property type="entry name" value="ABC_transporter-like_ATP-bd"/>
</dbReference>
<evidence type="ECO:0000256" key="2">
    <source>
        <dbReference type="ARBA" id="ARBA00022475"/>
    </source>
</evidence>
<evidence type="ECO:0000256" key="1">
    <source>
        <dbReference type="ARBA" id="ARBA00022448"/>
    </source>
</evidence>
<name>A0ABY6AX45_9BURK</name>
<dbReference type="InterPro" id="IPR027417">
    <property type="entry name" value="P-loop_NTPase"/>
</dbReference>
<organism evidence="8 9">
    <name type="scientific">Roseateles amylovorans</name>
    <dbReference type="NCBI Taxonomy" id="2978473"/>
    <lineage>
        <taxon>Bacteria</taxon>
        <taxon>Pseudomonadati</taxon>
        <taxon>Pseudomonadota</taxon>
        <taxon>Betaproteobacteria</taxon>
        <taxon>Burkholderiales</taxon>
        <taxon>Sphaerotilaceae</taxon>
        <taxon>Roseateles</taxon>
    </lineage>
</organism>
<evidence type="ECO:0000256" key="3">
    <source>
        <dbReference type="ARBA" id="ARBA00022741"/>
    </source>
</evidence>
<protein>
    <submittedName>
        <fullName evidence="8">ABC transporter ATP-binding protein</fullName>
    </submittedName>
</protein>
<accession>A0ABY6AX45</accession>
<keyword evidence="2" id="KW-1003">Cell membrane</keyword>
<keyword evidence="5" id="KW-1278">Translocase</keyword>
<dbReference type="RefSeq" id="WP_261757202.1">
    <property type="nucleotide sequence ID" value="NZ_CP104562.2"/>
</dbReference>
<dbReference type="EMBL" id="CP104562">
    <property type="protein sequence ID" value="UXH77452.1"/>
    <property type="molecule type" value="Genomic_DNA"/>
</dbReference>
<dbReference type="PROSITE" id="PS50893">
    <property type="entry name" value="ABC_TRANSPORTER_2"/>
    <property type="match status" value="1"/>
</dbReference>
<keyword evidence="2" id="KW-0472">Membrane</keyword>
<dbReference type="PANTHER" id="PTHR42794">
    <property type="entry name" value="HEMIN IMPORT ATP-BINDING PROTEIN HMUV"/>
    <property type="match status" value="1"/>
</dbReference>
<dbReference type="Gene3D" id="3.40.50.300">
    <property type="entry name" value="P-loop containing nucleotide triphosphate hydrolases"/>
    <property type="match status" value="1"/>
</dbReference>
<evidence type="ECO:0000313" key="8">
    <source>
        <dbReference type="EMBL" id="UXH77452.1"/>
    </source>
</evidence>
<dbReference type="InterPro" id="IPR017871">
    <property type="entry name" value="ABC_transporter-like_CS"/>
</dbReference>
<dbReference type="Proteomes" id="UP001064933">
    <property type="component" value="Chromosome"/>
</dbReference>
<evidence type="ECO:0000259" key="7">
    <source>
        <dbReference type="PROSITE" id="PS50893"/>
    </source>
</evidence>
<evidence type="ECO:0000256" key="5">
    <source>
        <dbReference type="ARBA" id="ARBA00022967"/>
    </source>
</evidence>
<feature type="domain" description="ABC transporter" evidence="7">
    <location>
        <begin position="43"/>
        <end position="276"/>
    </location>
</feature>
<proteinExistence type="predicted"/>
<dbReference type="GO" id="GO:0005524">
    <property type="term" value="F:ATP binding"/>
    <property type="evidence" value="ECO:0007669"/>
    <property type="project" value="UniProtKB-KW"/>
</dbReference>
<keyword evidence="4 8" id="KW-0067">ATP-binding</keyword>
<evidence type="ECO:0000256" key="4">
    <source>
        <dbReference type="ARBA" id="ARBA00022840"/>
    </source>
</evidence>
<dbReference type="CDD" id="cd03214">
    <property type="entry name" value="ABC_Iron-Siderophores_B12_Hemin"/>
    <property type="match status" value="1"/>
</dbReference>
<dbReference type="InterPro" id="IPR003593">
    <property type="entry name" value="AAA+_ATPase"/>
</dbReference>
<keyword evidence="3" id="KW-0547">Nucleotide-binding</keyword>
<evidence type="ECO:0000256" key="6">
    <source>
        <dbReference type="ARBA" id="ARBA00037066"/>
    </source>
</evidence>
<sequence length="291" mass="31569">MNRGTASSPSSLAMPAEHAIGTAPADQTGDPLAATALQPVPAIRITLRALALSGRPVLKPLTLAPARRAWTAIVGPNGAGKSTLLRAMSGLLPFDGSLTLDDRPWAAWPARERARHIAWMGQNESTAEDLTAFDVVMLGRLPHQAWLAPANAQDHTAVQLAMRQTQSWEWRERPLGSLSGGERQRVLLARALAVQSGVLLMDEPLAHLDPPHQSDWVHLVRERVRDGAAVVSVLHELNIAMQADLLVVMDDGRIVHQGPPHDTATHAALQQVFQQRLLILQVQGRWIALNA</sequence>
<dbReference type="SUPFAM" id="SSF52540">
    <property type="entry name" value="P-loop containing nucleoside triphosphate hydrolases"/>
    <property type="match status" value="1"/>
</dbReference>
<gene>
    <name evidence="8" type="ORF">N4261_21030</name>
</gene>
<dbReference type="SMART" id="SM00382">
    <property type="entry name" value="AAA"/>
    <property type="match status" value="1"/>
</dbReference>
<comment type="function">
    <text evidence="6">Part of the ABC transporter complex HmuTUV involved in hemin import. Responsible for energy coupling to the transport system.</text>
</comment>